<name>A0A1Y2MD02_EPING</name>
<evidence type="ECO:0000313" key="2">
    <source>
        <dbReference type="EMBL" id="OSS54013.1"/>
    </source>
</evidence>
<reference evidence="2 3" key="1">
    <citation type="journal article" date="2017" name="Genome Announc.">
        <title>Genome sequence of the saprophytic ascomycete Epicoccum nigrum ICMP 19927 strain isolated from New Zealand.</title>
        <authorList>
            <person name="Fokin M."/>
            <person name="Fleetwood D."/>
            <person name="Weir B.S."/>
            <person name="Villas-Boas S.G."/>
        </authorList>
    </citation>
    <scope>NUCLEOTIDE SEQUENCE [LARGE SCALE GENOMIC DNA]</scope>
    <source>
        <strain evidence="2 3">ICMP 19927</strain>
    </source>
</reference>
<feature type="compositionally biased region" description="Low complexity" evidence="1">
    <location>
        <begin position="24"/>
        <end position="51"/>
    </location>
</feature>
<proteinExistence type="predicted"/>
<gene>
    <name evidence="2" type="ORF">B5807_01231</name>
</gene>
<feature type="compositionally biased region" description="Basic residues" evidence="1">
    <location>
        <begin position="52"/>
        <end position="62"/>
    </location>
</feature>
<dbReference type="STRING" id="105696.A0A1Y2MD02"/>
<dbReference type="InParanoid" id="A0A1Y2MD02"/>
<dbReference type="EMBL" id="KZ107838">
    <property type="protein sequence ID" value="OSS54013.1"/>
    <property type="molecule type" value="Genomic_DNA"/>
</dbReference>
<protein>
    <submittedName>
        <fullName evidence="2">Uncharacterized protein</fullName>
    </submittedName>
</protein>
<organism evidence="2 3">
    <name type="scientific">Epicoccum nigrum</name>
    <name type="common">Soil fungus</name>
    <name type="synonym">Epicoccum purpurascens</name>
    <dbReference type="NCBI Taxonomy" id="105696"/>
    <lineage>
        <taxon>Eukaryota</taxon>
        <taxon>Fungi</taxon>
        <taxon>Dikarya</taxon>
        <taxon>Ascomycota</taxon>
        <taxon>Pezizomycotina</taxon>
        <taxon>Dothideomycetes</taxon>
        <taxon>Pleosporomycetidae</taxon>
        <taxon>Pleosporales</taxon>
        <taxon>Pleosporineae</taxon>
        <taxon>Didymellaceae</taxon>
        <taxon>Epicoccum</taxon>
    </lineage>
</organism>
<evidence type="ECO:0000313" key="3">
    <source>
        <dbReference type="Proteomes" id="UP000193240"/>
    </source>
</evidence>
<keyword evidence="3" id="KW-1185">Reference proteome</keyword>
<dbReference type="AlphaFoldDB" id="A0A1Y2MD02"/>
<feature type="region of interest" description="Disordered" evidence="1">
    <location>
        <begin position="1"/>
        <end position="90"/>
    </location>
</feature>
<evidence type="ECO:0000256" key="1">
    <source>
        <dbReference type="SAM" id="MobiDB-lite"/>
    </source>
</evidence>
<sequence>MSSDEDAIQLMAAFKKGGTAQTGASASKSKPASAAPPLRRATSQRSSSRTPSPKKQKLKQKRVSIAVENFLSDSSSGEDLDKAESPPKVRRLLQIRPSPVRNRNEYTYYEPRDEVESIVREFTTKGRVMYMVKLEGGATKEVRGAASPSN</sequence>
<accession>A0A1Y2MD02</accession>
<dbReference type="Proteomes" id="UP000193240">
    <property type="component" value="Unassembled WGS sequence"/>
</dbReference>